<evidence type="ECO:0000256" key="2">
    <source>
        <dbReference type="ARBA" id="ARBA00010323"/>
    </source>
</evidence>
<protein>
    <submittedName>
        <fullName evidence="9">D-alanyl-lipoteichoic acid acyltransferase DltB (MBOAT superfamily)</fullName>
    </submittedName>
</protein>
<feature type="transmembrane region" description="Helical" evidence="8">
    <location>
        <begin position="420"/>
        <end position="439"/>
    </location>
</feature>
<dbReference type="RefSeq" id="WP_184136869.1">
    <property type="nucleotide sequence ID" value="NZ_JACHKT010000038.1"/>
</dbReference>
<dbReference type="InterPro" id="IPR024194">
    <property type="entry name" value="Ac/AlaTfrase_AlgI/DltB"/>
</dbReference>
<dbReference type="PIRSF" id="PIRSF016636">
    <property type="entry name" value="AlgI_DltB"/>
    <property type="match status" value="1"/>
</dbReference>
<dbReference type="GO" id="GO:0042121">
    <property type="term" value="P:alginic acid biosynthetic process"/>
    <property type="evidence" value="ECO:0007669"/>
    <property type="project" value="InterPro"/>
</dbReference>
<comment type="caution">
    <text evidence="9">The sequence shown here is derived from an EMBL/GenBank/DDBJ whole genome shotgun (WGS) entry which is preliminary data.</text>
</comment>
<accession>A0A841ESG3</accession>
<keyword evidence="7 9" id="KW-0012">Acyltransferase</keyword>
<feature type="transmembrane region" description="Helical" evidence="8">
    <location>
        <begin position="460"/>
        <end position="480"/>
    </location>
</feature>
<keyword evidence="3 7" id="KW-1003">Cell membrane</keyword>
<feature type="transmembrane region" description="Helical" evidence="8">
    <location>
        <begin position="328"/>
        <end position="346"/>
    </location>
</feature>
<feature type="transmembrane region" description="Helical" evidence="8">
    <location>
        <begin position="74"/>
        <end position="93"/>
    </location>
</feature>
<dbReference type="Proteomes" id="UP000524404">
    <property type="component" value="Unassembled WGS sequence"/>
</dbReference>
<dbReference type="PANTHER" id="PTHR13285:SF18">
    <property type="entry name" value="PROTEIN-CYSTEINE N-PALMITOYLTRANSFERASE RASP"/>
    <property type="match status" value="1"/>
</dbReference>
<dbReference type="AlphaFoldDB" id="A0A841ESG3"/>
<evidence type="ECO:0000256" key="4">
    <source>
        <dbReference type="ARBA" id="ARBA00022692"/>
    </source>
</evidence>
<keyword evidence="10" id="KW-1185">Reference proteome</keyword>
<dbReference type="InterPro" id="IPR004299">
    <property type="entry name" value="MBOAT_fam"/>
</dbReference>
<evidence type="ECO:0000256" key="1">
    <source>
        <dbReference type="ARBA" id="ARBA00004651"/>
    </source>
</evidence>
<comment type="similarity">
    <text evidence="2 7">Belongs to the membrane-bound acyltransferase family.</text>
</comment>
<evidence type="ECO:0000256" key="7">
    <source>
        <dbReference type="PIRNR" id="PIRNR016636"/>
    </source>
</evidence>
<feature type="transmembrane region" description="Helical" evidence="8">
    <location>
        <begin position="367"/>
        <end position="384"/>
    </location>
</feature>
<feature type="transmembrane region" description="Helical" evidence="8">
    <location>
        <begin position="7"/>
        <end position="26"/>
    </location>
</feature>
<keyword evidence="5 8" id="KW-1133">Transmembrane helix</keyword>
<dbReference type="EMBL" id="JACHKT010000038">
    <property type="protein sequence ID" value="MBB6005234.1"/>
    <property type="molecule type" value="Genomic_DNA"/>
</dbReference>
<proteinExistence type="inferred from homology"/>
<organism evidence="9 10">
    <name type="scientific">Arcicella rosea</name>
    <dbReference type="NCBI Taxonomy" id="502909"/>
    <lineage>
        <taxon>Bacteria</taxon>
        <taxon>Pseudomonadati</taxon>
        <taxon>Bacteroidota</taxon>
        <taxon>Cytophagia</taxon>
        <taxon>Cytophagales</taxon>
        <taxon>Flectobacillaceae</taxon>
        <taxon>Arcicella</taxon>
    </lineage>
</organism>
<sequence>MLFNSLEFLIFFPVVTILYFLMPYRFRWLLLLVASCYFYMAFVPIYMLILGFTIVIDYYAGIYIEQSEGSRRKMFLTMSLITNIGVLAVFKYYNFLNENISFLLKGFALENPIPYLKILLPIGLSFHTFQAMSYTIEVYRGKQKAERHFGIYSLYVMFYPQLVAGPIERPQNVLHQFYEKFDFDYQRVTDGLKLMVWGMFKKVVIADRLAVMVNQVYDNPFEQKGIPLLVATSLFSIQIFCDFSGYSDIALGSAQVMGFDLMKNFDRPYFSKTISEFWRRWHISLSTWFRDYLYISMGGNRVSKWRREYNVFIVFLMSGIWHGASWNFVIWGAMHGFFLIFANLTVDYRNKIVAIIGIKKSPFFYKIIQISTVFCLTSFAWIFFRAVDFKTAYYIATHLFTGIGEQLSQISNRGFIEKNIFLGQGISNFAMVVFALIVMETVHYFQRGQSLRTVLNQQPVLFRWILYYGIILAILFLGMFDAPSQFIYFQF</sequence>
<reference evidence="9 10" key="1">
    <citation type="submission" date="2020-08" db="EMBL/GenBank/DDBJ databases">
        <title>Functional genomics of gut bacteria from endangered species of beetles.</title>
        <authorList>
            <person name="Carlos-Shanley C."/>
        </authorList>
    </citation>
    <scope>NUCLEOTIDE SEQUENCE [LARGE SCALE GENOMIC DNA]</scope>
    <source>
        <strain evidence="9 10">S00070</strain>
    </source>
</reference>
<keyword evidence="6 7" id="KW-0472">Membrane</keyword>
<keyword evidence="7 9" id="KW-0808">Transferase</keyword>
<dbReference type="InterPro" id="IPR051085">
    <property type="entry name" value="MB_O-acyltransferase"/>
</dbReference>
<dbReference type="GO" id="GO:0005886">
    <property type="term" value="C:plasma membrane"/>
    <property type="evidence" value="ECO:0007669"/>
    <property type="project" value="UniProtKB-SubCell"/>
</dbReference>
<evidence type="ECO:0000256" key="3">
    <source>
        <dbReference type="ARBA" id="ARBA00022475"/>
    </source>
</evidence>
<feature type="transmembrane region" description="Helical" evidence="8">
    <location>
        <begin position="38"/>
        <end position="62"/>
    </location>
</feature>
<dbReference type="PIRSF" id="PIRSF500217">
    <property type="entry name" value="AlgI"/>
    <property type="match status" value="1"/>
</dbReference>
<comment type="subcellular location">
    <subcellularLocation>
        <location evidence="1">Cell membrane</location>
        <topology evidence="1">Multi-pass membrane protein</topology>
    </subcellularLocation>
</comment>
<evidence type="ECO:0000256" key="8">
    <source>
        <dbReference type="SAM" id="Phobius"/>
    </source>
</evidence>
<keyword evidence="4 8" id="KW-0812">Transmembrane</keyword>
<evidence type="ECO:0000256" key="6">
    <source>
        <dbReference type="ARBA" id="ARBA00023136"/>
    </source>
</evidence>
<name>A0A841ESG3_9BACT</name>
<dbReference type="Pfam" id="PF03062">
    <property type="entry name" value="MBOAT"/>
    <property type="match status" value="1"/>
</dbReference>
<dbReference type="PANTHER" id="PTHR13285">
    <property type="entry name" value="ACYLTRANSFERASE"/>
    <property type="match status" value="1"/>
</dbReference>
<gene>
    <name evidence="9" type="ORF">HNP25_003906</name>
</gene>
<dbReference type="GO" id="GO:0016746">
    <property type="term" value="F:acyltransferase activity"/>
    <property type="evidence" value="ECO:0007669"/>
    <property type="project" value="UniProtKB-KW"/>
</dbReference>
<dbReference type="InterPro" id="IPR028362">
    <property type="entry name" value="AlgI"/>
</dbReference>
<evidence type="ECO:0000256" key="5">
    <source>
        <dbReference type="ARBA" id="ARBA00022989"/>
    </source>
</evidence>
<evidence type="ECO:0000313" key="9">
    <source>
        <dbReference type="EMBL" id="MBB6005234.1"/>
    </source>
</evidence>
<evidence type="ECO:0000313" key="10">
    <source>
        <dbReference type="Proteomes" id="UP000524404"/>
    </source>
</evidence>